<gene>
    <name evidence="1" type="ORF">IDJ77_16095</name>
</gene>
<sequence length="83" mass="9011">MKGFKKMQSGQSLNPSHHGSNNWGVAFGPGFTLQILALAYALRLSRGCGFSAAIPNAFSEPLIFRELLFFHGAQQGFAVLLIE</sequence>
<organism evidence="1 2">
    <name type="scientific">Mucilaginibacter pankratovii</name>
    <dbReference type="NCBI Taxonomy" id="2772110"/>
    <lineage>
        <taxon>Bacteria</taxon>
        <taxon>Pseudomonadati</taxon>
        <taxon>Bacteroidota</taxon>
        <taxon>Sphingobacteriia</taxon>
        <taxon>Sphingobacteriales</taxon>
        <taxon>Sphingobacteriaceae</taxon>
        <taxon>Mucilaginibacter</taxon>
    </lineage>
</organism>
<proteinExistence type="predicted"/>
<reference evidence="1 2" key="1">
    <citation type="submission" date="2020-09" db="EMBL/GenBank/DDBJ databases">
        <title>Novel species of Mucilaginibacter isolated from a glacier on the Tibetan Plateau.</title>
        <authorList>
            <person name="Liu Q."/>
            <person name="Xin Y.-H."/>
        </authorList>
    </citation>
    <scope>NUCLEOTIDE SEQUENCE [LARGE SCALE GENOMIC DNA]</scope>
    <source>
        <strain evidence="1 2">ZT4R22</strain>
    </source>
</reference>
<protein>
    <submittedName>
        <fullName evidence="1">Uncharacterized protein</fullName>
    </submittedName>
</protein>
<evidence type="ECO:0000313" key="2">
    <source>
        <dbReference type="Proteomes" id="UP000606600"/>
    </source>
</evidence>
<name>A0ABR7WSP9_9SPHI</name>
<evidence type="ECO:0000313" key="1">
    <source>
        <dbReference type="EMBL" id="MBD1365339.1"/>
    </source>
</evidence>
<keyword evidence="2" id="KW-1185">Reference proteome</keyword>
<comment type="caution">
    <text evidence="1">The sequence shown here is derived from an EMBL/GenBank/DDBJ whole genome shotgun (WGS) entry which is preliminary data.</text>
</comment>
<dbReference type="EMBL" id="JACWMY010000008">
    <property type="protein sequence ID" value="MBD1365339.1"/>
    <property type="molecule type" value="Genomic_DNA"/>
</dbReference>
<accession>A0ABR7WSP9</accession>
<dbReference type="RefSeq" id="WP_191190001.1">
    <property type="nucleotide sequence ID" value="NZ_JACWMY010000008.1"/>
</dbReference>
<dbReference type="Proteomes" id="UP000606600">
    <property type="component" value="Unassembled WGS sequence"/>
</dbReference>